<proteinExistence type="predicted"/>
<sequence>MNTGLYELPLVFFTVLAQSAVGAWLIFTFVLLNEKNTKSRTYIHKVMFVILALLGIGFIASIMHLGLPIRAFNSLNRVGSSMMSNEIAAGAIFFTLAGFYWLIAILGKMPASLGNVWRIVTALIGILFMYVMNQVYHITSIPTWNNALTSWSFYLTVVLGGLTLSYALLIPNKQREYQLQRLPSLFAIGVLLVAIVAIYQGFNLHNIHSAIQNAADLVPNYAIMTVTRLCLLSIVAFLLFRVKNIGLLGISVLLTLVAEGIGRVLFLWITYDLRYGDWWLNYVEAYSIRLNF</sequence>
<gene>
    <name evidence="2" type="ORF">CGSHi22421_08788</name>
</gene>
<organism evidence="2 3">
    <name type="scientific">Haemophilus influenzae R3021</name>
    <dbReference type="NCBI Taxonomy" id="375432"/>
    <lineage>
        <taxon>Bacteria</taxon>
        <taxon>Pseudomonadati</taxon>
        <taxon>Pseudomonadota</taxon>
        <taxon>Gammaproteobacteria</taxon>
        <taxon>Pasteurellales</taxon>
        <taxon>Pasteurellaceae</taxon>
        <taxon>Haemophilus</taxon>
    </lineage>
</organism>
<dbReference type="PANTHER" id="PTHR38095:SF1">
    <property type="entry name" value="ANAEROBIC DIMETHYL SULFOXIDE REDUCTASE CHAIN YNFH"/>
    <property type="match status" value="1"/>
</dbReference>
<dbReference type="EMBL" id="AAZE01000001">
    <property type="protein sequence ID" value="EDJ91839.1"/>
    <property type="molecule type" value="Genomic_DNA"/>
</dbReference>
<dbReference type="AlphaFoldDB" id="A4N1Y1"/>
<evidence type="ECO:0000256" key="1">
    <source>
        <dbReference type="SAM" id="Phobius"/>
    </source>
</evidence>
<dbReference type="GO" id="GO:0009390">
    <property type="term" value="C:dimethyl sulfoxide reductase complex"/>
    <property type="evidence" value="ECO:0007669"/>
    <property type="project" value="TreeGrafter"/>
</dbReference>
<feature type="transmembrane region" description="Helical" evidence="1">
    <location>
        <begin position="247"/>
        <end position="271"/>
    </location>
</feature>
<feature type="transmembrane region" description="Helical" evidence="1">
    <location>
        <begin position="12"/>
        <end position="34"/>
    </location>
</feature>
<dbReference type="PANTHER" id="PTHR38095">
    <property type="entry name" value="ANAEROBIC DIMETHYL SULFOXIDE REDUCTASE CHAIN YNFH"/>
    <property type="match status" value="1"/>
</dbReference>
<feature type="transmembrane region" description="Helical" evidence="1">
    <location>
        <begin position="221"/>
        <end position="240"/>
    </location>
</feature>
<accession>A4N1Y1</accession>
<feature type="transmembrane region" description="Helical" evidence="1">
    <location>
        <begin position="46"/>
        <end position="67"/>
    </location>
</feature>
<name>A4N1Y1_HAEIF</name>
<dbReference type="InterPro" id="IPR007059">
    <property type="entry name" value="DmsC"/>
</dbReference>
<keyword evidence="1" id="KW-0472">Membrane</keyword>
<reference evidence="2 3" key="1">
    <citation type="journal article" date="2007" name="Genome Biol.">
        <title>Characterization and modeling of the Haemophilus influenzae core and supragenomes based on the complete genomic sequences of Rd and 12 clinical nontypeable strains.</title>
        <authorList>
            <person name="Hogg J.S."/>
            <person name="Hu F.Z."/>
            <person name="Janto B."/>
            <person name="Boissy R."/>
            <person name="Hayes J."/>
            <person name="Keefe R."/>
            <person name="Post J.C."/>
            <person name="Ehrlich G.D."/>
        </authorList>
    </citation>
    <scope>NUCLEOTIDE SEQUENCE [LARGE SCALE GENOMIC DNA]</scope>
    <source>
        <strain evidence="2 3">R3021</strain>
    </source>
</reference>
<dbReference type="GO" id="GO:0005886">
    <property type="term" value="C:plasma membrane"/>
    <property type="evidence" value="ECO:0007669"/>
    <property type="project" value="TreeGrafter"/>
</dbReference>
<evidence type="ECO:0000313" key="2">
    <source>
        <dbReference type="EMBL" id="EDJ91839.1"/>
    </source>
</evidence>
<feature type="transmembrane region" description="Helical" evidence="1">
    <location>
        <begin position="151"/>
        <end position="170"/>
    </location>
</feature>
<feature type="transmembrane region" description="Helical" evidence="1">
    <location>
        <begin position="119"/>
        <end position="139"/>
    </location>
</feature>
<protein>
    <submittedName>
        <fullName evidence="2">Anaerobic dimethyl sulfoxide reductase chain C</fullName>
    </submittedName>
</protein>
<feature type="transmembrane region" description="Helical" evidence="1">
    <location>
        <begin position="182"/>
        <end position="201"/>
    </location>
</feature>
<dbReference type="Pfam" id="PF04976">
    <property type="entry name" value="DmsC"/>
    <property type="match status" value="1"/>
</dbReference>
<evidence type="ECO:0000313" key="3">
    <source>
        <dbReference type="Proteomes" id="UP000003798"/>
    </source>
</evidence>
<dbReference type="GO" id="GO:0009389">
    <property type="term" value="F:dimethyl sulfoxide reductase activity"/>
    <property type="evidence" value="ECO:0007669"/>
    <property type="project" value="TreeGrafter"/>
</dbReference>
<feature type="transmembrane region" description="Helical" evidence="1">
    <location>
        <begin position="87"/>
        <end position="107"/>
    </location>
</feature>
<dbReference type="Proteomes" id="UP000003798">
    <property type="component" value="Unassembled WGS sequence"/>
</dbReference>
<keyword evidence="1" id="KW-0812">Transmembrane</keyword>
<keyword evidence="1" id="KW-1133">Transmembrane helix</keyword>
<dbReference type="GO" id="GO:0019645">
    <property type="term" value="P:anaerobic electron transport chain"/>
    <property type="evidence" value="ECO:0007669"/>
    <property type="project" value="InterPro"/>
</dbReference>